<dbReference type="RefSeq" id="WP_323445031.1">
    <property type="nucleotide sequence ID" value="NZ_BSBI01000001.1"/>
</dbReference>
<organism evidence="4 5">
    <name type="scientific">Streptomyces yaizuensis</name>
    <dbReference type="NCBI Taxonomy" id="2989713"/>
    <lineage>
        <taxon>Bacteria</taxon>
        <taxon>Bacillati</taxon>
        <taxon>Actinomycetota</taxon>
        <taxon>Actinomycetes</taxon>
        <taxon>Kitasatosporales</taxon>
        <taxon>Streptomycetaceae</taxon>
        <taxon>Streptomyces</taxon>
    </lineage>
</organism>
<dbReference type="Gene3D" id="3.40.50.970">
    <property type="match status" value="1"/>
</dbReference>
<evidence type="ECO:0000313" key="5">
    <source>
        <dbReference type="Proteomes" id="UP001291653"/>
    </source>
</evidence>
<dbReference type="Pfam" id="PF02775">
    <property type="entry name" value="TPP_enzyme_C"/>
    <property type="match status" value="1"/>
</dbReference>
<dbReference type="Proteomes" id="UP001291653">
    <property type="component" value="Unassembled WGS sequence"/>
</dbReference>
<name>A0ABQ5NR99_9ACTN</name>
<evidence type="ECO:0000256" key="2">
    <source>
        <dbReference type="ARBA" id="ARBA00023239"/>
    </source>
</evidence>
<evidence type="ECO:0000313" key="4">
    <source>
        <dbReference type="EMBL" id="GLF92913.1"/>
    </source>
</evidence>
<dbReference type="EMBL" id="BSBI01000001">
    <property type="protein sequence ID" value="GLF92913.1"/>
    <property type="molecule type" value="Genomic_DNA"/>
</dbReference>
<protein>
    <submittedName>
        <fullName evidence="4">Thiamine pyrophosphate-dependent enzyme</fullName>
    </submittedName>
</protein>
<dbReference type="InterPro" id="IPR011766">
    <property type="entry name" value="TPP_enzyme_TPP-bd"/>
</dbReference>
<evidence type="ECO:0000259" key="3">
    <source>
        <dbReference type="Pfam" id="PF02775"/>
    </source>
</evidence>
<comment type="caution">
    <text evidence="4">The sequence shown here is derived from an EMBL/GenBank/DDBJ whole genome shotgun (WGS) entry which is preliminary data.</text>
</comment>
<dbReference type="PANTHER" id="PTHR42818">
    <property type="entry name" value="SULFOPYRUVATE DECARBOXYLASE SUBUNIT ALPHA"/>
    <property type="match status" value="1"/>
</dbReference>
<dbReference type="PANTHER" id="PTHR42818:SF1">
    <property type="entry name" value="SULFOPYRUVATE DECARBOXYLASE"/>
    <property type="match status" value="1"/>
</dbReference>
<reference evidence="4 5" key="1">
    <citation type="submission" date="2022-10" db="EMBL/GenBank/DDBJ databases">
        <title>Draft genome sequence of Streptomyces sp. YSPA8.</title>
        <authorList>
            <person name="Moriuchi R."/>
            <person name="Dohra H."/>
            <person name="Yamamura H."/>
            <person name="Kodani S."/>
        </authorList>
    </citation>
    <scope>NUCLEOTIDE SEQUENCE [LARGE SCALE GENOMIC DNA]</scope>
    <source>
        <strain evidence="4 5">YSPA8</strain>
    </source>
</reference>
<proteinExistence type="predicted"/>
<gene>
    <name evidence="4" type="ORF">SYYSPA8_01470</name>
</gene>
<dbReference type="InterPro" id="IPR051818">
    <property type="entry name" value="TPP_dependent_decarboxylase"/>
</dbReference>
<dbReference type="SUPFAM" id="SSF52518">
    <property type="entry name" value="Thiamin diphosphate-binding fold (THDP-binding)"/>
    <property type="match status" value="1"/>
</dbReference>
<keyword evidence="5" id="KW-1185">Reference proteome</keyword>
<accession>A0ABQ5NR99</accession>
<keyword evidence="2" id="KW-0456">Lyase</keyword>
<dbReference type="InterPro" id="IPR029061">
    <property type="entry name" value="THDP-binding"/>
</dbReference>
<feature type="domain" description="Thiamine pyrophosphate enzyme TPP-binding" evidence="3">
    <location>
        <begin position="36"/>
        <end position="140"/>
    </location>
</feature>
<keyword evidence="1" id="KW-0210">Decarboxylase</keyword>
<sequence length="194" mass="20366">MRTDEFLAAFLGRLPADCVLVSSLGRTSEELFRLAPRRTLFTDTMGDVSAISTGMAVAMKPLPVAAVDTDGSFLMNLSVLPTLGSRLPALDNHTLVIVDNGIYESAGGMPSRTGPLDWRLLFAAVGLTAVIVRTPADLPGALPRPGVVLVAEVVNDGPAPDAAKSCDGVESSYAVERLIATLRGRAPRRPALKA</sequence>
<evidence type="ECO:0000256" key="1">
    <source>
        <dbReference type="ARBA" id="ARBA00022793"/>
    </source>
</evidence>